<keyword evidence="1" id="KW-0812">Transmembrane</keyword>
<comment type="caution">
    <text evidence="3">The sequence shown here is derived from an EMBL/GenBank/DDBJ whole genome shotgun (WGS) entry which is preliminary data.</text>
</comment>
<evidence type="ECO:0000313" key="4">
    <source>
        <dbReference type="Proteomes" id="UP000652755"/>
    </source>
</evidence>
<dbReference type="Proteomes" id="UP000652755">
    <property type="component" value="Unassembled WGS sequence"/>
</dbReference>
<keyword evidence="2" id="KW-0732">Signal</keyword>
<feature type="transmembrane region" description="Helical" evidence="1">
    <location>
        <begin position="389"/>
        <end position="410"/>
    </location>
</feature>
<dbReference type="EMBL" id="JACRYL010000003">
    <property type="protein sequence ID" value="MBC6109652.1"/>
    <property type="molecule type" value="Genomic_DNA"/>
</dbReference>
<proteinExistence type="predicted"/>
<keyword evidence="1" id="KW-0472">Membrane</keyword>
<dbReference type="PROSITE" id="PS51257">
    <property type="entry name" value="PROKAR_LIPOPROTEIN"/>
    <property type="match status" value="1"/>
</dbReference>
<protein>
    <recommendedName>
        <fullName evidence="5">DUF3999 domain-containing protein</fullName>
    </recommendedName>
</protein>
<feature type="signal peptide" evidence="2">
    <location>
        <begin position="1"/>
        <end position="22"/>
    </location>
</feature>
<evidence type="ECO:0000256" key="2">
    <source>
        <dbReference type="SAM" id="SignalP"/>
    </source>
</evidence>
<dbReference type="RefSeq" id="WP_187070136.1">
    <property type="nucleotide sequence ID" value="NZ_JACRYL010000003.1"/>
</dbReference>
<sequence length="416" mass="47464">MKHKRNLFATCLFVMACFFADAVSAQKYSVSAKVSPITKSTIYALEIPPLIRSLSKEDLSDFRIFDSKGDEVPYFLNQKPGISTSTRYNDIPIIERKSILNKNSFIIIENTSGRNLNSVLLDVSNSELVKTFNVSGSNNKLNWFGLVSNNQLDGLADAEKTSVQKVVDFPVNNYKYIKIDFNDLKTLPLNILKASTASDLTTNSALQEISSKNYTIKDFPNEKLTRIYFKFNNVQIIDQFAFMIQKPLFYKRNAVLFVNKLHQYKRKTEYRKEAICSFELASTGQNVFSSQQLREKEFFIEIENKDNPPLTVANVKLYQKPIRVVANLDSNETYTIKTGNREVSAPEYDLSYFENTLLNHLSTASIYDVKTIEELKAPNKPKPIWQQGWVMWLGIVLGGVIVVYFSASMLKDLNSK</sequence>
<name>A0ABR7KNJ8_9SPHI</name>
<evidence type="ECO:0000256" key="1">
    <source>
        <dbReference type="SAM" id="Phobius"/>
    </source>
</evidence>
<accession>A0ABR7KNJ8</accession>
<keyword evidence="4" id="KW-1185">Reference proteome</keyword>
<feature type="chain" id="PRO_5045602481" description="DUF3999 domain-containing protein" evidence="2">
    <location>
        <begin position="23"/>
        <end position="416"/>
    </location>
</feature>
<organism evidence="3 4">
    <name type="scientific">Pedobacter fastidiosus</name>
    <dbReference type="NCBI Taxonomy" id="2765361"/>
    <lineage>
        <taxon>Bacteria</taxon>
        <taxon>Pseudomonadati</taxon>
        <taxon>Bacteroidota</taxon>
        <taxon>Sphingobacteriia</taxon>
        <taxon>Sphingobacteriales</taxon>
        <taxon>Sphingobacteriaceae</taxon>
        <taxon>Pedobacter</taxon>
    </lineage>
</organism>
<keyword evidence="1" id="KW-1133">Transmembrane helix</keyword>
<evidence type="ECO:0000313" key="3">
    <source>
        <dbReference type="EMBL" id="MBC6109652.1"/>
    </source>
</evidence>
<gene>
    <name evidence="3" type="ORF">H7U22_04380</name>
</gene>
<reference evidence="3 4" key="1">
    <citation type="submission" date="2020-08" db="EMBL/GenBank/DDBJ databases">
        <authorList>
            <person name="Sun Q."/>
            <person name="Inoue M."/>
        </authorList>
    </citation>
    <scope>NUCLEOTIDE SEQUENCE [LARGE SCALE GENOMIC DNA]</scope>
    <source>
        <strain evidence="3 4">CCM 8938</strain>
    </source>
</reference>
<evidence type="ECO:0008006" key="5">
    <source>
        <dbReference type="Google" id="ProtNLM"/>
    </source>
</evidence>